<evidence type="ECO:0000313" key="7">
    <source>
        <dbReference type="EMBL" id="XAG67415.1"/>
    </source>
</evidence>
<reference evidence="7" key="1">
    <citation type="submission" date="2022-03" db="EMBL/GenBank/DDBJ databases">
        <title>Sea Food Isolates.</title>
        <authorList>
            <person name="Li c."/>
        </authorList>
    </citation>
    <scope>NUCLEOTIDE SEQUENCE</scope>
    <source>
        <strain evidence="7">19CA06SA08-2</strain>
    </source>
</reference>
<keyword evidence="4 6" id="KW-1133">Transmembrane helix</keyword>
<keyword evidence="7" id="KW-0946">Virion</keyword>
<evidence type="ECO:0000256" key="6">
    <source>
        <dbReference type="SAM" id="Phobius"/>
    </source>
</evidence>
<keyword evidence="3" id="KW-1043">Host membrane</keyword>
<evidence type="ECO:0000256" key="4">
    <source>
        <dbReference type="ARBA" id="ARBA00022989"/>
    </source>
</evidence>
<keyword evidence="5 6" id="KW-0472">Membrane</keyword>
<sequence length="109" mass="11739">MGGIGKAIAALLVSLGGPILNAILDIFKQGALRRVAAWVTLIAMMGTLFLGVNGLIGGFKMLMPTWMEIGMSWIIPNNFSVCITTYLAGSALITLYKWHRRGIQLALGF</sequence>
<evidence type="ECO:0000313" key="8">
    <source>
        <dbReference type="EMBL" id="XAG67425.1"/>
    </source>
</evidence>
<proteinExistence type="predicted"/>
<feature type="transmembrane region" description="Helical" evidence="6">
    <location>
        <begin position="71"/>
        <end position="96"/>
    </location>
</feature>
<dbReference type="AlphaFoldDB" id="A0AAU6U1W7"/>
<evidence type="ECO:0000256" key="5">
    <source>
        <dbReference type="ARBA" id="ARBA00023136"/>
    </source>
</evidence>
<dbReference type="InterPro" id="IPR035210">
    <property type="entry name" value="DUF5455"/>
</dbReference>
<dbReference type="EMBL" id="CP095353">
    <property type="protein sequence ID" value="XAG67425.1"/>
    <property type="molecule type" value="Genomic_DNA"/>
</dbReference>
<feature type="transmembrane region" description="Helical" evidence="6">
    <location>
        <begin position="6"/>
        <end position="24"/>
    </location>
</feature>
<evidence type="ECO:0000256" key="3">
    <source>
        <dbReference type="ARBA" id="ARBA00022870"/>
    </source>
</evidence>
<accession>A0AAU6U1W7</accession>
<gene>
    <name evidence="7" type="ORF">MRM75_12080</name>
    <name evidence="8" type="ORF">MRM75_12130</name>
</gene>
<protein>
    <submittedName>
        <fullName evidence="7">Minor coat protein</fullName>
    </submittedName>
</protein>
<comment type="subcellular location">
    <subcellularLocation>
        <location evidence="1">Host membrane</location>
    </subcellularLocation>
</comment>
<dbReference type="GO" id="GO:0033644">
    <property type="term" value="C:host cell membrane"/>
    <property type="evidence" value="ECO:0007669"/>
    <property type="project" value="UniProtKB-SubCell"/>
</dbReference>
<keyword evidence="2 6" id="KW-0812">Transmembrane</keyword>
<organism evidence="7">
    <name type="scientific">bacterium 19CA06SA08-2</name>
    <dbReference type="NCBI Taxonomy" id="2920658"/>
    <lineage>
        <taxon>Bacteria</taxon>
    </lineage>
</organism>
<evidence type="ECO:0000256" key="1">
    <source>
        <dbReference type="ARBA" id="ARBA00004551"/>
    </source>
</evidence>
<evidence type="ECO:0000256" key="2">
    <source>
        <dbReference type="ARBA" id="ARBA00022692"/>
    </source>
</evidence>
<dbReference type="Pfam" id="PF17537">
    <property type="entry name" value="DUF5455"/>
    <property type="match status" value="1"/>
</dbReference>
<feature type="transmembrane region" description="Helical" evidence="6">
    <location>
        <begin position="36"/>
        <end position="59"/>
    </location>
</feature>
<dbReference type="EMBL" id="CP095353">
    <property type="protein sequence ID" value="XAG67415.1"/>
    <property type="molecule type" value="Genomic_DNA"/>
</dbReference>
<name>A0AAU6U1W7_UNCXX</name>
<keyword evidence="7" id="KW-0167">Capsid protein</keyword>